<dbReference type="STRING" id="7167.A0A182F477"/>
<evidence type="ECO:0000313" key="2">
    <source>
        <dbReference type="Proteomes" id="UP000069272"/>
    </source>
</evidence>
<evidence type="ECO:0000313" key="1">
    <source>
        <dbReference type="EnsemblMetazoa" id="AALB001267-PA"/>
    </source>
</evidence>
<protein>
    <submittedName>
        <fullName evidence="1">Uncharacterized protein</fullName>
    </submittedName>
</protein>
<dbReference type="VEuPathDB" id="VectorBase:AALB001267"/>
<dbReference type="Proteomes" id="UP000069272">
    <property type="component" value="Chromosome 3R"/>
</dbReference>
<proteinExistence type="predicted"/>
<sequence length="162" mass="18470">MTGKIASNLHIYLLSALKGDAAIPFEHVTLTADNYAPTWQALFKRYDNARLLIRKYYHNLHQLPAIQSEGASQLMQLLDGFSWHTIGLAKLGEPVEHWDTPLTSLLLMKLDDATLLAWEKHSVHFARDRYGALKQFIEDRIQILTASTRFVEEQKIGEGEPN</sequence>
<reference evidence="1 2" key="1">
    <citation type="journal article" date="2017" name="G3 (Bethesda)">
        <title>The Physical Genome Mapping of Anopheles albimanus Corrected Scaffold Misassemblies and Identified Interarm Rearrangements in Genus Anopheles.</title>
        <authorList>
            <person name="Artemov G.N."/>
            <person name="Peery A.N."/>
            <person name="Jiang X."/>
            <person name="Tu Z."/>
            <person name="Stegniy V.N."/>
            <person name="Sharakhova M.V."/>
            <person name="Sharakhov I.V."/>
        </authorList>
    </citation>
    <scope>NUCLEOTIDE SEQUENCE [LARGE SCALE GENOMIC DNA]</scope>
    <source>
        <strain evidence="1 2">ALBI9_A</strain>
    </source>
</reference>
<dbReference type="InterPro" id="IPR005312">
    <property type="entry name" value="DUF1759"/>
</dbReference>
<dbReference type="AlphaFoldDB" id="A0A182F477"/>
<organism evidence="1 2">
    <name type="scientific">Anopheles albimanus</name>
    <name type="common">New world malaria mosquito</name>
    <dbReference type="NCBI Taxonomy" id="7167"/>
    <lineage>
        <taxon>Eukaryota</taxon>
        <taxon>Metazoa</taxon>
        <taxon>Ecdysozoa</taxon>
        <taxon>Arthropoda</taxon>
        <taxon>Hexapoda</taxon>
        <taxon>Insecta</taxon>
        <taxon>Pterygota</taxon>
        <taxon>Neoptera</taxon>
        <taxon>Endopterygota</taxon>
        <taxon>Diptera</taxon>
        <taxon>Nematocera</taxon>
        <taxon>Culicoidea</taxon>
        <taxon>Culicidae</taxon>
        <taxon>Anophelinae</taxon>
        <taxon>Anopheles</taxon>
    </lineage>
</organism>
<accession>A0A182F477</accession>
<keyword evidence="2" id="KW-1185">Reference proteome</keyword>
<reference evidence="1" key="2">
    <citation type="submission" date="2022-08" db="UniProtKB">
        <authorList>
            <consortium name="EnsemblMetazoa"/>
        </authorList>
    </citation>
    <scope>IDENTIFICATION</scope>
    <source>
        <strain evidence="1">STECLA/ALBI9_A</strain>
    </source>
</reference>
<dbReference type="Pfam" id="PF03564">
    <property type="entry name" value="DUF1759"/>
    <property type="match status" value="1"/>
</dbReference>
<dbReference type="EnsemblMetazoa" id="AALB001267-RA">
    <property type="protein sequence ID" value="AALB001267-PA"/>
    <property type="gene ID" value="AALB001267"/>
</dbReference>
<name>A0A182F477_ANOAL</name>